<comment type="caution">
    <text evidence="1">The sequence shown here is derived from an EMBL/GenBank/DDBJ whole genome shotgun (WGS) entry which is preliminary data.</text>
</comment>
<dbReference type="Proteomes" id="UP000299102">
    <property type="component" value="Unassembled WGS sequence"/>
</dbReference>
<protein>
    <submittedName>
        <fullName evidence="1">Uncharacterized protein</fullName>
    </submittedName>
</protein>
<dbReference type="AlphaFoldDB" id="A0A4C1YTI3"/>
<organism evidence="1 2">
    <name type="scientific">Eumeta variegata</name>
    <name type="common">Bagworm moth</name>
    <name type="synonym">Eumeta japonica</name>
    <dbReference type="NCBI Taxonomy" id="151549"/>
    <lineage>
        <taxon>Eukaryota</taxon>
        <taxon>Metazoa</taxon>
        <taxon>Ecdysozoa</taxon>
        <taxon>Arthropoda</taxon>
        <taxon>Hexapoda</taxon>
        <taxon>Insecta</taxon>
        <taxon>Pterygota</taxon>
        <taxon>Neoptera</taxon>
        <taxon>Endopterygota</taxon>
        <taxon>Lepidoptera</taxon>
        <taxon>Glossata</taxon>
        <taxon>Ditrysia</taxon>
        <taxon>Tineoidea</taxon>
        <taxon>Psychidae</taxon>
        <taxon>Oiketicinae</taxon>
        <taxon>Eumeta</taxon>
    </lineage>
</organism>
<proteinExistence type="predicted"/>
<accession>A0A4C1YTI3</accession>
<gene>
    <name evidence="1" type="ORF">EVAR_99303_1</name>
</gene>
<reference evidence="1 2" key="1">
    <citation type="journal article" date="2019" name="Commun. Biol.">
        <title>The bagworm genome reveals a unique fibroin gene that provides high tensile strength.</title>
        <authorList>
            <person name="Kono N."/>
            <person name="Nakamura H."/>
            <person name="Ohtoshi R."/>
            <person name="Tomita M."/>
            <person name="Numata K."/>
            <person name="Arakawa K."/>
        </authorList>
    </citation>
    <scope>NUCLEOTIDE SEQUENCE [LARGE SCALE GENOMIC DNA]</scope>
</reference>
<name>A0A4C1YTI3_EUMVA</name>
<keyword evidence="2" id="KW-1185">Reference proteome</keyword>
<evidence type="ECO:0000313" key="1">
    <source>
        <dbReference type="EMBL" id="GBP79781.1"/>
    </source>
</evidence>
<evidence type="ECO:0000313" key="2">
    <source>
        <dbReference type="Proteomes" id="UP000299102"/>
    </source>
</evidence>
<sequence length="184" mass="20726">MLHVQFTVTYGQYLERPSAVVPINRDKEVFTLEGSKGMGPLLRAYSFSEDRQRTHTGMRVSIDEGVLKLINSMAGGRSPSPPGRVRPVFYKIAFRNEFSLRREAYGGVSFECLQGALLSMRTQSPLHELVTLRRTQKQEMEVLTETPPCDPSSIRLDPPCPHILFRARVLKHEPSALARRGLGC</sequence>
<dbReference type="EMBL" id="BGZK01001430">
    <property type="protein sequence ID" value="GBP79781.1"/>
    <property type="molecule type" value="Genomic_DNA"/>
</dbReference>